<feature type="compositionally biased region" description="Low complexity" evidence="1">
    <location>
        <begin position="194"/>
        <end position="285"/>
    </location>
</feature>
<evidence type="ECO:0000313" key="2">
    <source>
        <dbReference type="EMBL" id="MFC7241045.1"/>
    </source>
</evidence>
<dbReference type="EMBL" id="JBHTAC010000001">
    <property type="protein sequence ID" value="MFC7241045.1"/>
    <property type="molecule type" value="Genomic_DNA"/>
</dbReference>
<keyword evidence="3" id="KW-1185">Reference proteome</keyword>
<accession>A0ABW2GQB7</accession>
<feature type="compositionally biased region" description="Pro residues" evidence="1">
    <location>
        <begin position="177"/>
        <end position="193"/>
    </location>
</feature>
<sequence>MRRTVRRGLLLLTTATVLVLGWPGVSAQAAAYLSHRTTVDIFRDAGISIWSSGKCSDRDNPNCTSFERIRRSTVDGLLTLRKASKCDLRVTGGTETGHGSGTYTHWNGWKIDISKYDCVGRYIKRYFRYVGYIKGWGYQYKAPSGNVYTDEGNHWDILYYSCGGCSDDDADLAPSPSAKPSPSPSPSAKPSPSPSASAKPSPSASTSPSVSPLPGASVSASPSASASAQPVVAPVVSPGVTPSASPSAGPPAAGTTPQPSATAQPSTTAQPGITAQPSATAAAQPGLAPPPSTPSAAPSVTPSASPSVGPSASDGNVPVAPPVVAGQAAPESPVALPPPPLREPVPQPTKLLRAVDPEPRTPPATMNPAEVDAPLG</sequence>
<feature type="compositionally biased region" description="Low complexity" evidence="1">
    <location>
        <begin position="322"/>
        <end position="334"/>
    </location>
</feature>
<dbReference type="RefSeq" id="WP_376804540.1">
    <property type="nucleotide sequence ID" value="NZ_JBHTAC010000001.1"/>
</dbReference>
<reference evidence="3" key="1">
    <citation type="journal article" date="2019" name="Int. J. Syst. Evol. Microbiol.">
        <title>The Global Catalogue of Microorganisms (GCM) 10K type strain sequencing project: providing services to taxonomists for standard genome sequencing and annotation.</title>
        <authorList>
            <consortium name="The Broad Institute Genomics Platform"/>
            <consortium name="The Broad Institute Genome Sequencing Center for Infectious Disease"/>
            <person name="Wu L."/>
            <person name="Ma J."/>
        </authorList>
    </citation>
    <scope>NUCLEOTIDE SEQUENCE [LARGE SCALE GENOMIC DNA]</scope>
    <source>
        <strain evidence="3">CGMCC 1.9106</strain>
    </source>
</reference>
<gene>
    <name evidence="2" type="ORF">ACFQO7_01005</name>
</gene>
<feature type="region of interest" description="Disordered" evidence="1">
    <location>
        <begin position="171"/>
        <end position="376"/>
    </location>
</feature>
<organism evidence="2 3">
    <name type="scientific">Catellatospora aurea</name>
    <dbReference type="NCBI Taxonomy" id="1337874"/>
    <lineage>
        <taxon>Bacteria</taxon>
        <taxon>Bacillati</taxon>
        <taxon>Actinomycetota</taxon>
        <taxon>Actinomycetes</taxon>
        <taxon>Micromonosporales</taxon>
        <taxon>Micromonosporaceae</taxon>
        <taxon>Catellatospora</taxon>
    </lineage>
</organism>
<comment type="caution">
    <text evidence="2">The sequence shown here is derived from an EMBL/GenBank/DDBJ whole genome shotgun (WGS) entry which is preliminary data.</text>
</comment>
<protein>
    <recommendedName>
        <fullName evidence="4">D-alanyl-D-alanine carboxypeptidase-like protein</fullName>
    </recommendedName>
</protein>
<feature type="compositionally biased region" description="Low complexity" evidence="1">
    <location>
        <begin position="294"/>
        <end position="313"/>
    </location>
</feature>
<evidence type="ECO:0000256" key="1">
    <source>
        <dbReference type="SAM" id="MobiDB-lite"/>
    </source>
</evidence>
<name>A0ABW2GQB7_9ACTN</name>
<proteinExistence type="predicted"/>
<feature type="compositionally biased region" description="Pro residues" evidence="1">
    <location>
        <begin position="335"/>
        <end position="347"/>
    </location>
</feature>
<evidence type="ECO:0000313" key="3">
    <source>
        <dbReference type="Proteomes" id="UP001596392"/>
    </source>
</evidence>
<dbReference type="Proteomes" id="UP001596392">
    <property type="component" value="Unassembled WGS sequence"/>
</dbReference>
<evidence type="ECO:0008006" key="4">
    <source>
        <dbReference type="Google" id="ProtNLM"/>
    </source>
</evidence>